<evidence type="ECO:0000256" key="5">
    <source>
        <dbReference type="ARBA" id="ARBA00044059"/>
    </source>
</evidence>
<dbReference type="Proteomes" id="UP000030746">
    <property type="component" value="Unassembled WGS sequence"/>
</dbReference>
<evidence type="ECO:0000256" key="2">
    <source>
        <dbReference type="ARBA" id="ARBA00038261"/>
    </source>
</evidence>
<organism evidence="12 13">
    <name type="scientific">Lottia gigantea</name>
    <name type="common">Giant owl limpet</name>
    <dbReference type="NCBI Taxonomy" id="225164"/>
    <lineage>
        <taxon>Eukaryota</taxon>
        <taxon>Metazoa</taxon>
        <taxon>Spiralia</taxon>
        <taxon>Lophotrochozoa</taxon>
        <taxon>Mollusca</taxon>
        <taxon>Gastropoda</taxon>
        <taxon>Patellogastropoda</taxon>
        <taxon>Lottioidea</taxon>
        <taxon>Lottiidae</taxon>
        <taxon>Lottia</taxon>
    </lineage>
</organism>
<dbReference type="InterPro" id="IPR020904">
    <property type="entry name" value="Sc_DH/Rdtase_CS"/>
</dbReference>
<dbReference type="OMA" id="PEDWRRM"/>
<dbReference type="GO" id="GO:0030497">
    <property type="term" value="P:fatty acid elongation"/>
    <property type="evidence" value="ECO:0007669"/>
    <property type="project" value="TreeGrafter"/>
</dbReference>
<dbReference type="InterPro" id="IPR036291">
    <property type="entry name" value="NAD(P)-bd_dom_sf"/>
</dbReference>
<evidence type="ECO:0000313" key="13">
    <source>
        <dbReference type="Proteomes" id="UP000030746"/>
    </source>
</evidence>
<dbReference type="AlphaFoldDB" id="V4BA45"/>
<dbReference type="InterPro" id="IPR002347">
    <property type="entry name" value="SDR_fam"/>
</dbReference>
<evidence type="ECO:0000256" key="10">
    <source>
        <dbReference type="ARBA" id="ARBA00047274"/>
    </source>
</evidence>
<dbReference type="SUPFAM" id="SSF51735">
    <property type="entry name" value="NAD(P)-binding Rossmann-fold domains"/>
    <property type="match status" value="1"/>
</dbReference>
<dbReference type="PRINTS" id="PR00080">
    <property type="entry name" value="SDRFAMILY"/>
</dbReference>
<comment type="similarity">
    <text evidence="2">Belongs to the short-chain dehydrogenases/reductases (SDR) family. 17-beta-HSD 3 subfamily.</text>
</comment>
<keyword evidence="1" id="KW-0560">Oxidoreductase</keyword>
<feature type="domain" description="Ketoreductase" evidence="11">
    <location>
        <begin position="14"/>
        <end position="196"/>
    </location>
</feature>
<dbReference type="GO" id="GO:0005783">
    <property type="term" value="C:endoplasmic reticulum"/>
    <property type="evidence" value="ECO:0007669"/>
    <property type="project" value="TreeGrafter"/>
</dbReference>
<evidence type="ECO:0000256" key="3">
    <source>
        <dbReference type="ARBA" id="ARBA00043812"/>
    </source>
</evidence>
<dbReference type="CTD" id="20245790"/>
<comment type="catalytic activity">
    <reaction evidence="10">
        <text>3-hydroxypropanoate + NADP(+) = 3-oxopropanoate + NADPH + H(+)</text>
        <dbReference type="Rhea" id="RHEA:26438"/>
        <dbReference type="ChEBI" id="CHEBI:15378"/>
        <dbReference type="ChEBI" id="CHEBI:16510"/>
        <dbReference type="ChEBI" id="CHEBI:33190"/>
        <dbReference type="ChEBI" id="CHEBI:57783"/>
        <dbReference type="ChEBI" id="CHEBI:58349"/>
        <dbReference type="EC" id="1.1.1.298"/>
    </reaction>
</comment>
<comment type="function">
    <text evidence="9">NADP-dependent dehydrogenase with broad substrate specificity acting on 3-hydroxy acids. Catalyzes the NADP-dependent oxidation of L-allo-threonine to L-2-amino-3-keto-butyrate, which is spontaneously decarboxylated into aminoacetone. Also acts on D-threonine, L-serine, D-serine, D-3-hydroxyisobutyrate, L-3-hydroxyisobutyrate, D-glycerate and L-glycerate. Able to catalyze the reduction of the malonic semialdehyde to 3-hydroxypropionic acid. YdfG is apparently supplementing RutE, the presumed malonic semialdehyde reductase involved in pyrimidine degradation since both are able to detoxify malonic semialdehyde.</text>
</comment>
<evidence type="ECO:0000256" key="9">
    <source>
        <dbReference type="ARBA" id="ARBA00045650"/>
    </source>
</evidence>
<dbReference type="Pfam" id="PF00106">
    <property type="entry name" value="adh_short"/>
    <property type="match status" value="1"/>
</dbReference>
<dbReference type="PROSITE" id="PS00061">
    <property type="entry name" value="ADH_SHORT"/>
    <property type="match status" value="1"/>
</dbReference>
<evidence type="ECO:0000259" key="11">
    <source>
        <dbReference type="SMART" id="SM00822"/>
    </source>
</evidence>
<dbReference type="KEGG" id="lgi:LOTGIDRAFT_205075"/>
<dbReference type="SMART" id="SM00822">
    <property type="entry name" value="PKS_KR"/>
    <property type="match status" value="1"/>
</dbReference>
<evidence type="ECO:0000256" key="7">
    <source>
        <dbReference type="ARBA" id="ARBA00044271"/>
    </source>
</evidence>
<gene>
    <name evidence="12" type="ORF">LOTGIDRAFT_205075</name>
</gene>
<protein>
    <recommendedName>
        <fullName evidence="6">NADP-dependent 3-hydroxy acid dehydrogenase YdfG</fullName>
        <ecNumber evidence="4">1.1.1.298</ecNumber>
        <ecNumber evidence="5">1.1.1.381</ecNumber>
    </recommendedName>
    <alternativeName>
        <fullName evidence="8">L-allo-threonine dehydrogenase</fullName>
    </alternativeName>
    <alternativeName>
        <fullName evidence="7">Malonic semialdehyde reductase</fullName>
    </alternativeName>
</protein>
<dbReference type="InterPro" id="IPR057326">
    <property type="entry name" value="KR_dom"/>
</dbReference>
<evidence type="ECO:0000256" key="4">
    <source>
        <dbReference type="ARBA" id="ARBA00044050"/>
    </source>
</evidence>
<dbReference type="GeneID" id="20245790"/>
<evidence type="ECO:0000256" key="6">
    <source>
        <dbReference type="ARBA" id="ARBA00044065"/>
    </source>
</evidence>
<dbReference type="EMBL" id="KB200130">
    <property type="protein sequence ID" value="ESP02707.1"/>
    <property type="molecule type" value="Genomic_DNA"/>
</dbReference>
<evidence type="ECO:0000256" key="1">
    <source>
        <dbReference type="ARBA" id="ARBA00023002"/>
    </source>
</evidence>
<name>V4BA45_LOTGI</name>
<keyword evidence="13" id="KW-1185">Reference proteome</keyword>
<dbReference type="Gene3D" id="3.40.50.720">
    <property type="entry name" value="NAD(P)-binding Rossmann-like Domain"/>
    <property type="match status" value="1"/>
</dbReference>
<proteinExistence type="inferred from homology"/>
<dbReference type="OrthoDB" id="1933717at2759"/>
<evidence type="ECO:0000313" key="12">
    <source>
        <dbReference type="EMBL" id="ESP02707.1"/>
    </source>
</evidence>
<dbReference type="PRINTS" id="PR00081">
    <property type="entry name" value="GDHRDH"/>
</dbReference>
<sequence>MADSNSGLKPLSDKVIMVTGASSGIGAAIATRLAKLGGKIALVGRRESELMKYVKQIKEENGIGIAVAADVTKRDEVFEMVRHTELSLGPVDILVNSAGVMYYTYMKSLHYDEWEQQIDINCKGLTTCVGAVLEGMISRKQGHIVNISSDAGKRGFPGLAVYSGTKFYVEGLSQALRHEVKEYGLRVTCIQPGDVKTNLLQHTTDLEAKKEFDGSETCKILEADDVAKAVEYAVLQPSYVGVNEIMVEPQRSPI</sequence>
<dbReference type="FunFam" id="3.40.50.720:FF:000047">
    <property type="entry name" value="NADP-dependent L-serine/L-allo-threonine dehydrogenase"/>
    <property type="match status" value="1"/>
</dbReference>
<dbReference type="HOGENOM" id="CLU_010194_2_10_1"/>
<comment type="catalytic activity">
    <reaction evidence="3">
        <text>L-allo-threonine + NADP(+) = aminoacetone + CO2 + NADPH</text>
        <dbReference type="Rhea" id="RHEA:43524"/>
        <dbReference type="ChEBI" id="CHEBI:16526"/>
        <dbReference type="ChEBI" id="CHEBI:57783"/>
        <dbReference type="ChEBI" id="CHEBI:58320"/>
        <dbReference type="ChEBI" id="CHEBI:58349"/>
        <dbReference type="ChEBI" id="CHEBI:58585"/>
        <dbReference type="EC" id="1.1.1.381"/>
    </reaction>
</comment>
<dbReference type="EC" id="1.1.1.381" evidence="5"/>
<dbReference type="STRING" id="225164.V4BA45"/>
<dbReference type="RefSeq" id="XP_009046591.1">
    <property type="nucleotide sequence ID" value="XM_009048343.1"/>
</dbReference>
<dbReference type="PANTHER" id="PTHR43086:SF3">
    <property type="entry name" value="NADP-DEPENDENT 3-HYDROXY ACID DEHYDROGENASE YDFG"/>
    <property type="match status" value="1"/>
</dbReference>
<accession>V4BA45</accession>
<evidence type="ECO:0000256" key="8">
    <source>
        <dbReference type="ARBA" id="ARBA00044349"/>
    </source>
</evidence>
<dbReference type="GO" id="GO:0035527">
    <property type="term" value="F:3-hydroxypropionate dehydrogenase (NADP+) activity"/>
    <property type="evidence" value="ECO:0007669"/>
    <property type="project" value="UniProtKB-EC"/>
</dbReference>
<dbReference type="EC" id="1.1.1.298" evidence="4"/>
<dbReference type="PANTHER" id="PTHR43086">
    <property type="entry name" value="VERY-LONG-CHAIN 3-OXOOACYL-COA REDUCTASE"/>
    <property type="match status" value="1"/>
</dbReference>
<reference evidence="12 13" key="1">
    <citation type="journal article" date="2013" name="Nature">
        <title>Insights into bilaterian evolution from three spiralian genomes.</title>
        <authorList>
            <person name="Simakov O."/>
            <person name="Marletaz F."/>
            <person name="Cho S.J."/>
            <person name="Edsinger-Gonzales E."/>
            <person name="Havlak P."/>
            <person name="Hellsten U."/>
            <person name="Kuo D.H."/>
            <person name="Larsson T."/>
            <person name="Lv J."/>
            <person name="Arendt D."/>
            <person name="Savage R."/>
            <person name="Osoegawa K."/>
            <person name="de Jong P."/>
            <person name="Grimwood J."/>
            <person name="Chapman J.A."/>
            <person name="Shapiro H."/>
            <person name="Aerts A."/>
            <person name="Otillar R.P."/>
            <person name="Terry A.Y."/>
            <person name="Boore J.L."/>
            <person name="Grigoriev I.V."/>
            <person name="Lindberg D.R."/>
            <person name="Seaver E.C."/>
            <person name="Weisblat D.A."/>
            <person name="Putnam N.H."/>
            <person name="Rokhsar D.S."/>
        </authorList>
    </citation>
    <scope>NUCLEOTIDE SEQUENCE [LARGE SCALE GENOMIC DNA]</scope>
</reference>